<gene>
    <name evidence="1" type="ORF">PVAP13_6NG220500</name>
</gene>
<keyword evidence="2" id="KW-1185">Reference proteome</keyword>
<name>A0A8T0QXE1_PANVG</name>
<proteinExistence type="predicted"/>
<organism evidence="1 2">
    <name type="scientific">Panicum virgatum</name>
    <name type="common">Blackwell switchgrass</name>
    <dbReference type="NCBI Taxonomy" id="38727"/>
    <lineage>
        <taxon>Eukaryota</taxon>
        <taxon>Viridiplantae</taxon>
        <taxon>Streptophyta</taxon>
        <taxon>Embryophyta</taxon>
        <taxon>Tracheophyta</taxon>
        <taxon>Spermatophyta</taxon>
        <taxon>Magnoliopsida</taxon>
        <taxon>Liliopsida</taxon>
        <taxon>Poales</taxon>
        <taxon>Poaceae</taxon>
        <taxon>PACMAD clade</taxon>
        <taxon>Panicoideae</taxon>
        <taxon>Panicodae</taxon>
        <taxon>Paniceae</taxon>
        <taxon>Panicinae</taxon>
        <taxon>Panicum</taxon>
        <taxon>Panicum sect. Hiantes</taxon>
    </lineage>
</organism>
<dbReference type="AlphaFoldDB" id="A0A8T0QXE1"/>
<dbReference type="Proteomes" id="UP000823388">
    <property type="component" value="Chromosome 6N"/>
</dbReference>
<accession>A0A8T0QXE1</accession>
<reference evidence="1 2" key="1">
    <citation type="submission" date="2020-05" db="EMBL/GenBank/DDBJ databases">
        <title>WGS assembly of Panicum virgatum.</title>
        <authorList>
            <person name="Lovell J.T."/>
            <person name="Jenkins J."/>
            <person name="Shu S."/>
            <person name="Juenger T.E."/>
            <person name="Schmutz J."/>
        </authorList>
    </citation>
    <scope>NUCLEOTIDE SEQUENCE [LARGE SCALE GENOMIC DNA]</scope>
    <source>
        <strain evidence="2">cv. AP13</strain>
    </source>
</reference>
<evidence type="ECO:0000313" key="2">
    <source>
        <dbReference type="Proteomes" id="UP000823388"/>
    </source>
</evidence>
<evidence type="ECO:0000313" key="1">
    <source>
        <dbReference type="EMBL" id="KAG2577861.1"/>
    </source>
</evidence>
<dbReference type="EMBL" id="CM029048">
    <property type="protein sequence ID" value="KAG2577861.1"/>
    <property type="molecule type" value="Genomic_DNA"/>
</dbReference>
<protein>
    <submittedName>
        <fullName evidence="1">Uncharacterized protein</fullName>
    </submittedName>
</protein>
<sequence length="123" mass="12521">MDNPNIGSPRGLLLARKAAARPIDGSWLPTLGSAQEAGCNGHGGAAVCAQEEVHGTASSAGKHWWRPAWSDPVAVGLPITADGGVPAEIFIVVSLTGELVAFGMAGSSGRRTGPVPIASRGRW</sequence>
<comment type="caution">
    <text evidence="1">The sequence shown here is derived from an EMBL/GenBank/DDBJ whole genome shotgun (WGS) entry which is preliminary data.</text>
</comment>